<name>A0A511D4T1_9PSEU</name>
<dbReference type="GO" id="GO:0097367">
    <property type="term" value="F:carbohydrate derivative binding"/>
    <property type="evidence" value="ECO:0007669"/>
    <property type="project" value="InterPro"/>
</dbReference>
<proteinExistence type="predicted"/>
<dbReference type="PANTHER" id="PTHR30390:SF8">
    <property type="entry name" value="SUGAR ISOMERASE (SIS)"/>
    <property type="match status" value="1"/>
</dbReference>
<keyword evidence="2" id="KW-0413">Isomerase</keyword>
<dbReference type="InterPro" id="IPR046348">
    <property type="entry name" value="SIS_dom_sf"/>
</dbReference>
<dbReference type="SUPFAM" id="SSF53697">
    <property type="entry name" value="SIS domain"/>
    <property type="match status" value="1"/>
</dbReference>
<dbReference type="STRING" id="1123024.GCA_000423625_01464"/>
<dbReference type="PANTHER" id="PTHR30390">
    <property type="entry name" value="SEDOHEPTULOSE 7-PHOSPHATE ISOMERASE / DNAA INITIATOR-ASSOCIATING FACTOR FOR REPLICATION INITIATION"/>
    <property type="match status" value="1"/>
</dbReference>
<dbReference type="RefSeq" id="WP_037056262.1">
    <property type="nucleotide sequence ID" value="NZ_AUII01000005.1"/>
</dbReference>
<protein>
    <submittedName>
        <fullName evidence="2">Phosphoheptose isomerase</fullName>
    </submittedName>
</protein>
<keyword evidence="3" id="KW-1185">Reference proteome</keyword>
<gene>
    <name evidence="2" type="primary">gmhA</name>
    <name evidence="2" type="ORF">PA7_36430</name>
</gene>
<dbReference type="Proteomes" id="UP000321328">
    <property type="component" value="Unassembled WGS sequence"/>
</dbReference>
<dbReference type="Gene3D" id="3.40.50.10490">
    <property type="entry name" value="Glucose-6-phosphate isomerase like protein, domain 1"/>
    <property type="match status" value="1"/>
</dbReference>
<comment type="caution">
    <text evidence="2">The sequence shown here is derived from an EMBL/GenBank/DDBJ whole genome shotgun (WGS) entry which is preliminary data.</text>
</comment>
<dbReference type="GO" id="GO:1901135">
    <property type="term" value="P:carbohydrate derivative metabolic process"/>
    <property type="evidence" value="ECO:0007669"/>
    <property type="project" value="InterPro"/>
</dbReference>
<evidence type="ECO:0000259" key="1">
    <source>
        <dbReference type="PROSITE" id="PS51464"/>
    </source>
</evidence>
<dbReference type="EMBL" id="BJVI01000047">
    <property type="protein sequence ID" value="GEL19806.1"/>
    <property type="molecule type" value="Genomic_DNA"/>
</dbReference>
<dbReference type="InterPro" id="IPR001347">
    <property type="entry name" value="SIS_dom"/>
</dbReference>
<evidence type="ECO:0000313" key="2">
    <source>
        <dbReference type="EMBL" id="GEL19806.1"/>
    </source>
</evidence>
<dbReference type="InterPro" id="IPR050099">
    <property type="entry name" value="SIS_GmhA/DiaA_subfam"/>
</dbReference>
<dbReference type="PROSITE" id="PS51464">
    <property type="entry name" value="SIS"/>
    <property type="match status" value="1"/>
</dbReference>
<dbReference type="AlphaFoldDB" id="A0A511D4T1"/>
<dbReference type="GO" id="GO:0016853">
    <property type="term" value="F:isomerase activity"/>
    <property type="evidence" value="ECO:0007669"/>
    <property type="project" value="UniProtKB-KW"/>
</dbReference>
<organism evidence="2 3">
    <name type="scientific">Pseudonocardia asaccharolytica DSM 44247 = NBRC 16224</name>
    <dbReference type="NCBI Taxonomy" id="1123024"/>
    <lineage>
        <taxon>Bacteria</taxon>
        <taxon>Bacillati</taxon>
        <taxon>Actinomycetota</taxon>
        <taxon>Actinomycetes</taxon>
        <taxon>Pseudonocardiales</taxon>
        <taxon>Pseudonocardiaceae</taxon>
        <taxon>Pseudonocardia</taxon>
    </lineage>
</organism>
<dbReference type="OrthoDB" id="9781311at2"/>
<reference evidence="2 3" key="1">
    <citation type="submission" date="2019-07" db="EMBL/GenBank/DDBJ databases">
        <title>Whole genome shotgun sequence of Pseudonocardia asaccharolytica NBRC 16224.</title>
        <authorList>
            <person name="Hosoyama A."/>
            <person name="Uohara A."/>
            <person name="Ohji S."/>
            <person name="Ichikawa N."/>
        </authorList>
    </citation>
    <scope>NUCLEOTIDE SEQUENCE [LARGE SCALE GENOMIC DNA]</scope>
    <source>
        <strain evidence="2 3">NBRC 16224</strain>
    </source>
</reference>
<accession>A0A511D4T1</accession>
<evidence type="ECO:0000313" key="3">
    <source>
        <dbReference type="Proteomes" id="UP000321328"/>
    </source>
</evidence>
<feature type="domain" description="SIS" evidence="1">
    <location>
        <begin position="41"/>
        <end position="187"/>
    </location>
</feature>
<sequence>MSPATTAVTAETVTAAFARRTAPVAALGADADALAAACHAMARRFHRGGRLLAMGTGAAAADAAHVVVEFVHPVIMGKRALSAFGLPDGGSAATVALFGGAEDIALAFSPDGASPRLADALAEAARRGMLTVALLGGGADGSGGTMARAPGLDHAIVVPSTDTRVVREAHVTAYHVLWELVHVFLDAPEVLT</sequence>